<protein>
    <recommendedName>
        <fullName evidence="7">Endoplasmic reticulum-Golgi intermediate compartment protein 3</fullName>
    </recommendedName>
</protein>
<feature type="domain" description="Endoplasmic reticulum vesicle transporter C-terminal" evidence="9">
    <location>
        <begin position="156"/>
        <end position="373"/>
    </location>
</feature>
<gene>
    <name evidence="12" type="primary">LOC115223973</name>
</gene>
<keyword evidence="6 8" id="KW-0472">Membrane</keyword>
<dbReference type="PANTHER" id="PTHR10984:SF25">
    <property type="entry name" value="ENDOPLASMIC RETICULUM-GOLGI INTERMEDIATE COMPARTMENT PROTEIN 3"/>
    <property type="match status" value="1"/>
</dbReference>
<dbReference type="GO" id="GO:0006890">
    <property type="term" value="P:retrograde vesicle-mediated transport, Golgi to endoplasmic reticulum"/>
    <property type="evidence" value="ECO:0007669"/>
    <property type="project" value="TreeGrafter"/>
</dbReference>
<accession>A0A6P7TKK4</accession>
<feature type="transmembrane region" description="Helical" evidence="8">
    <location>
        <begin position="27"/>
        <end position="46"/>
    </location>
</feature>
<dbReference type="PANTHER" id="PTHR10984">
    <property type="entry name" value="ENDOPLASMIC RETICULUM-GOLGI INTERMEDIATE COMPARTMENT PROTEIN"/>
    <property type="match status" value="1"/>
</dbReference>
<dbReference type="Proteomes" id="UP000515154">
    <property type="component" value="Linkage group LG24"/>
</dbReference>
<dbReference type="InterPro" id="IPR012936">
    <property type="entry name" value="Erv_C"/>
</dbReference>
<evidence type="ECO:0000256" key="2">
    <source>
        <dbReference type="ARBA" id="ARBA00004457"/>
    </source>
</evidence>
<evidence type="ECO:0000256" key="8">
    <source>
        <dbReference type="SAM" id="Phobius"/>
    </source>
</evidence>
<dbReference type="GO" id="GO:0030134">
    <property type="term" value="C:COPII-coated ER to Golgi transport vesicle"/>
    <property type="evidence" value="ECO:0007669"/>
    <property type="project" value="TreeGrafter"/>
</dbReference>
<comment type="similarity">
    <text evidence="3">Belongs to the ERGIC family.</text>
</comment>
<comment type="subcellular location">
    <subcellularLocation>
        <location evidence="2">Endoplasmic reticulum-Golgi intermediate compartment membrane</location>
        <topology evidence="2">Multi-pass membrane protein</topology>
    </subcellularLocation>
    <subcellularLocation>
        <location evidence="1">Golgi apparatus</location>
        <location evidence="1">cis-Golgi network membrane</location>
        <topology evidence="1">Multi-pass membrane protein</topology>
    </subcellularLocation>
</comment>
<dbReference type="InterPro" id="IPR039542">
    <property type="entry name" value="Erv_N"/>
</dbReference>
<dbReference type="Pfam" id="PF07970">
    <property type="entry name" value="COPIIcoated_ERV"/>
    <property type="match status" value="1"/>
</dbReference>
<feature type="domain" description="Endoplasmic reticulum vesicle transporter N-terminal" evidence="10">
    <location>
        <begin position="10"/>
        <end position="99"/>
    </location>
</feature>
<dbReference type="KEGG" id="osn:115223973"/>
<dbReference type="GO" id="GO:0000139">
    <property type="term" value="C:Golgi membrane"/>
    <property type="evidence" value="ECO:0007669"/>
    <property type="project" value="TreeGrafter"/>
</dbReference>
<evidence type="ECO:0000256" key="7">
    <source>
        <dbReference type="ARBA" id="ARBA00040493"/>
    </source>
</evidence>
<sequence>MEPSNIISRLRQFDAYPKTLEDFRVKTFGGAIVTLISSMLMFILFISELNYYLTKEVHPELFVDTSRGHKIPIHIDVTFPRLACSLLSTDAMDASGEQQIDVDHNLFKRRLTLDGEPISTDVEKQETPKKVIGGKKVNVTENPEKALLDPNRCESCYGAETVSDSCCNTCESVREAYRKKGWAFKPAEVEQCQREGWDEKMKEQQNEGCQLFGTLEVNKVAGNFHFAPGKSFNQHHVHVHDLQSLGGQKFNMTHKVKTLSFGKPYPGIMNPLDGVHVMADKEQMMFQYFVKIVPTMYVKIDGSIVHSNQFSVTRHSKVVSSGFGDSGLPGMFIMYELSPMMVSYTEKQRSFMHFLTGVCAIIGGIFTVAGLIDSMIYHSSRAIQKKIELGKAS</sequence>
<evidence type="ECO:0000256" key="5">
    <source>
        <dbReference type="ARBA" id="ARBA00022989"/>
    </source>
</evidence>
<evidence type="ECO:0000256" key="4">
    <source>
        <dbReference type="ARBA" id="ARBA00022692"/>
    </source>
</evidence>
<keyword evidence="4 8" id="KW-0812">Transmembrane</keyword>
<proteinExistence type="inferred from homology"/>
<dbReference type="InterPro" id="IPR045888">
    <property type="entry name" value="Erv"/>
</dbReference>
<evidence type="ECO:0000313" key="12">
    <source>
        <dbReference type="RefSeq" id="XP_029650595.1"/>
    </source>
</evidence>
<reference evidence="12" key="1">
    <citation type="submission" date="2025-08" db="UniProtKB">
        <authorList>
            <consortium name="RefSeq"/>
        </authorList>
    </citation>
    <scope>IDENTIFICATION</scope>
</reference>
<dbReference type="GO" id="GO:0033116">
    <property type="term" value="C:endoplasmic reticulum-Golgi intermediate compartment membrane"/>
    <property type="evidence" value="ECO:0007669"/>
    <property type="project" value="UniProtKB-SubCell"/>
</dbReference>
<evidence type="ECO:0000256" key="6">
    <source>
        <dbReference type="ARBA" id="ARBA00023136"/>
    </source>
</evidence>
<name>A0A6P7TKK4_9MOLL</name>
<dbReference type="GO" id="GO:0006888">
    <property type="term" value="P:endoplasmic reticulum to Golgi vesicle-mediated transport"/>
    <property type="evidence" value="ECO:0007669"/>
    <property type="project" value="TreeGrafter"/>
</dbReference>
<keyword evidence="11" id="KW-1185">Reference proteome</keyword>
<organism evidence="11 12">
    <name type="scientific">Octopus sinensis</name>
    <name type="common">East Asian common octopus</name>
    <dbReference type="NCBI Taxonomy" id="2607531"/>
    <lineage>
        <taxon>Eukaryota</taxon>
        <taxon>Metazoa</taxon>
        <taxon>Spiralia</taxon>
        <taxon>Lophotrochozoa</taxon>
        <taxon>Mollusca</taxon>
        <taxon>Cephalopoda</taxon>
        <taxon>Coleoidea</taxon>
        <taxon>Octopodiformes</taxon>
        <taxon>Octopoda</taxon>
        <taxon>Incirrata</taxon>
        <taxon>Octopodidae</taxon>
        <taxon>Octopus</taxon>
    </lineage>
</organism>
<dbReference type="AlphaFoldDB" id="A0A6P7TKK4"/>
<evidence type="ECO:0000259" key="10">
    <source>
        <dbReference type="Pfam" id="PF13850"/>
    </source>
</evidence>
<evidence type="ECO:0000259" key="9">
    <source>
        <dbReference type="Pfam" id="PF07970"/>
    </source>
</evidence>
<dbReference type="RefSeq" id="XP_029650595.1">
    <property type="nucleotide sequence ID" value="XM_029794735.2"/>
</dbReference>
<evidence type="ECO:0000256" key="3">
    <source>
        <dbReference type="ARBA" id="ARBA00005648"/>
    </source>
</evidence>
<keyword evidence="5 8" id="KW-1133">Transmembrane helix</keyword>
<dbReference type="GO" id="GO:0005789">
    <property type="term" value="C:endoplasmic reticulum membrane"/>
    <property type="evidence" value="ECO:0007669"/>
    <property type="project" value="TreeGrafter"/>
</dbReference>
<feature type="transmembrane region" description="Helical" evidence="8">
    <location>
        <begin position="351"/>
        <end position="372"/>
    </location>
</feature>
<evidence type="ECO:0000313" key="11">
    <source>
        <dbReference type="Proteomes" id="UP000515154"/>
    </source>
</evidence>
<dbReference type="Pfam" id="PF13850">
    <property type="entry name" value="ERGIC_N"/>
    <property type="match status" value="1"/>
</dbReference>
<evidence type="ECO:0000256" key="1">
    <source>
        <dbReference type="ARBA" id="ARBA00004257"/>
    </source>
</evidence>